<reference evidence="1" key="1">
    <citation type="submission" date="2019-05" db="EMBL/GenBank/DDBJ databases">
        <authorList>
            <consortium name="Pathogen Informatics"/>
        </authorList>
    </citation>
    <scope>NUCLEOTIDE SEQUENCE [LARGE SCALE GENOMIC DNA]</scope>
    <source>
        <strain evidence="1">NCTC12965</strain>
    </source>
</reference>
<sequence>MLDKNTFTYRHAEIRPLSEESQELLAAVASRSTCSNNA</sequence>
<dbReference type="AlphaFoldDB" id="A0A4U9TUD2"/>
<evidence type="ECO:0000313" key="1">
    <source>
        <dbReference type="EMBL" id="VTR22719.1"/>
    </source>
</evidence>
<gene>
    <name evidence="1" type="ORF">NCTC12965_01583</name>
</gene>
<accession>A0A4U9TUD2</accession>
<proteinExistence type="predicted"/>
<protein>
    <submittedName>
        <fullName evidence="1">Uncharacterized protein</fullName>
    </submittedName>
</protein>
<name>A0A4U9TUD2_SERFO</name>
<dbReference type="EMBL" id="CABEEZ010000029">
    <property type="protein sequence ID" value="VTR22719.1"/>
    <property type="molecule type" value="Genomic_DNA"/>
</dbReference>
<organism evidence="1">
    <name type="scientific">Serratia fonticola</name>
    <dbReference type="NCBI Taxonomy" id="47917"/>
    <lineage>
        <taxon>Bacteria</taxon>
        <taxon>Pseudomonadati</taxon>
        <taxon>Pseudomonadota</taxon>
        <taxon>Gammaproteobacteria</taxon>
        <taxon>Enterobacterales</taxon>
        <taxon>Yersiniaceae</taxon>
        <taxon>Serratia</taxon>
    </lineage>
</organism>